<evidence type="ECO:0000313" key="5">
    <source>
        <dbReference type="EMBL" id="MBA8823164.1"/>
    </source>
</evidence>
<dbReference type="RefSeq" id="WP_182542518.1">
    <property type="nucleotide sequence ID" value="NZ_JACGWZ010000001.1"/>
</dbReference>
<dbReference type="GO" id="GO:0050118">
    <property type="term" value="F:N-acetyldiaminopimelate deacetylase activity"/>
    <property type="evidence" value="ECO:0007669"/>
    <property type="project" value="UniProtKB-ARBA"/>
</dbReference>
<dbReference type="NCBIfam" id="TIGR01891">
    <property type="entry name" value="amidohydrolases"/>
    <property type="match status" value="1"/>
</dbReference>
<dbReference type="Proteomes" id="UP000569329">
    <property type="component" value="Unassembled WGS sequence"/>
</dbReference>
<dbReference type="SUPFAM" id="SSF53187">
    <property type="entry name" value="Zn-dependent exopeptidases"/>
    <property type="match status" value="1"/>
</dbReference>
<dbReference type="EMBL" id="JACGWZ010000001">
    <property type="protein sequence ID" value="MBA8823164.1"/>
    <property type="molecule type" value="Genomic_DNA"/>
</dbReference>
<keyword evidence="1 5" id="KW-0378">Hydrolase</keyword>
<evidence type="ECO:0000259" key="4">
    <source>
        <dbReference type="Pfam" id="PF07687"/>
    </source>
</evidence>
<evidence type="ECO:0000256" key="2">
    <source>
        <dbReference type="PIRSR" id="PIRSR005962-1"/>
    </source>
</evidence>
<dbReference type="Pfam" id="PF01546">
    <property type="entry name" value="Peptidase_M20"/>
    <property type="match status" value="1"/>
</dbReference>
<dbReference type="FunFam" id="3.30.70.360:FF:000001">
    <property type="entry name" value="N-acetyldiaminopimelate deacetylase"/>
    <property type="match status" value="1"/>
</dbReference>
<dbReference type="Gene3D" id="3.30.70.360">
    <property type="match status" value="1"/>
</dbReference>
<keyword evidence="2" id="KW-0464">Manganese</keyword>
<feature type="region of interest" description="Disordered" evidence="3">
    <location>
        <begin position="291"/>
        <end position="312"/>
    </location>
</feature>
<dbReference type="InterPro" id="IPR036264">
    <property type="entry name" value="Bact_exopeptidase_dim_dom"/>
</dbReference>
<dbReference type="AlphaFoldDB" id="A0A839DNU4"/>
<dbReference type="Pfam" id="PF07687">
    <property type="entry name" value="M20_dimer"/>
    <property type="match status" value="1"/>
</dbReference>
<dbReference type="InterPro" id="IPR017439">
    <property type="entry name" value="Amidohydrolase"/>
</dbReference>
<protein>
    <submittedName>
        <fullName evidence="5">Hippurate hydrolase</fullName>
        <ecNumber evidence="5">3.5.1.32</ecNumber>
    </submittedName>
</protein>
<dbReference type="PANTHER" id="PTHR11014">
    <property type="entry name" value="PEPTIDASE M20 FAMILY MEMBER"/>
    <property type="match status" value="1"/>
</dbReference>
<evidence type="ECO:0000256" key="3">
    <source>
        <dbReference type="SAM" id="MobiDB-lite"/>
    </source>
</evidence>
<dbReference type="EC" id="3.5.1.32" evidence="5"/>
<accession>A0A839DNU4</accession>
<dbReference type="GO" id="GO:0019877">
    <property type="term" value="P:diaminopimelate biosynthetic process"/>
    <property type="evidence" value="ECO:0007669"/>
    <property type="project" value="UniProtKB-ARBA"/>
</dbReference>
<keyword evidence="6" id="KW-1185">Reference proteome</keyword>
<keyword evidence="2" id="KW-0479">Metal-binding</keyword>
<dbReference type="Gene3D" id="3.40.630.10">
    <property type="entry name" value="Zn peptidases"/>
    <property type="match status" value="1"/>
</dbReference>
<gene>
    <name evidence="5" type="ORF">FHX42_000493</name>
</gene>
<feature type="binding site" evidence="2">
    <location>
        <position position="112"/>
    </location>
    <ligand>
        <name>Mn(2+)</name>
        <dbReference type="ChEBI" id="CHEBI:29035"/>
        <label>2</label>
    </ligand>
</feature>
<name>A0A839DNU4_9PSEU</name>
<proteinExistence type="predicted"/>
<feature type="compositionally biased region" description="Polar residues" evidence="3">
    <location>
        <begin position="303"/>
        <end position="312"/>
    </location>
</feature>
<dbReference type="InterPro" id="IPR011650">
    <property type="entry name" value="Peptidase_M20_dimer"/>
</dbReference>
<feature type="binding site" evidence="2">
    <location>
        <position position="146"/>
    </location>
    <ligand>
        <name>Mn(2+)</name>
        <dbReference type="ChEBI" id="CHEBI:29035"/>
        <label>2</label>
    </ligand>
</feature>
<dbReference type="PIRSF" id="PIRSF005962">
    <property type="entry name" value="Pept_M20D_amidohydro"/>
    <property type="match status" value="1"/>
</dbReference>
<evidence type="ECO:0000313" key="6">
    <source>
        <dbReference type="Proteomes" id="UP000569329"/>
    </source>
</evidence>
<feature type="binding site" evidence="2">
    <location>
        <position position="110"/>
    </location>
    <ligand>
        <name>Mn(2+)</name>
        <dbReference type="ChEBI" id="CHEBI:29035"/>
        <label>2</label>
    </ligand>
</feature>
<dbReference type="SUPFAM" id="SSF55031">
    <property type="entry name" value="Bacterial exopeptidase dimerisation domain"/>
    <property type="match status" value="1"/>
</dbReference>
<reference evidence="5 6" key="1">
    <citation type="submission" date="2020-07" db="EMBL/GenBank/DDBJ databases">
        <title>Sequencing the genomes of 1000 actinobacteria strains.</title>
        <authorList>
            <person name="Klenk H.-P."/>
        </authorList>
    </citation>
    <scope>NUCLEOTIDE SEQUENCE [LARGE SCALE GENOMIC DNA]</scope>
    <source>
        <strain evidence="5 6">DSM 45975</strain>
    </source>
</reference>
<feature type="domain" description="Peptidase M20 dimerisation" evidence="4">
    <location>
        <begin position="196"/>
        <end position="290"/>
    </location>
</feature>
<sequence length="414" mass="43762">MTSVLDGLEALLPEYESLYVDLHRNPELSFAEHRTAGIAARALRDAGFEVTTGVGRTGVVGLLRNGTGPTVLLRADMDALPVRERTGLDYASAATATNDEGDVVPVTHACGHDMHVTWMLGAARLLAAGRSEWSGTLQVVLQPGEEAGGGAEGMIEDGLFERFGCPDIAFGQHVGPMSAGEVFTRPGLVMAATDAFRVRMFGRGGHGSRPEATTDPVVLASSTVLRLQTIVSREVAPTESAVVTVGSLQAGTTHNVIPSEAELTVNIRSFDPEVRERVVAATHRIVHAEAQAAGAPKPPEITPITSFPSNVNDESATERVSERFRAHFGPDRVRSGPLVAGSEDFGTFGTAAEAPAVFWFVGGMDPERVAAARAADTVDRDIPSNHSPLFAPVLYPTLRTGVETLVTAALGELW</sequence>
<comment type="cofactor">
    <cofactor evidence="2">
        <name>Mn(2+)</name>
        <dbReference type="ChEBI" id="CHEBI:29035"/>
    </cofactor>
    <text evidence="2">The Mn(2+) ion enhances activity.</text>
</comment>
<dbReference type="GO" id="GO:0046872">
    <property type="term" value="F:metal ion binding"/>
    <property type="evidence" value="ECO:0007669"/>
    <property type="project" value="UniProtKB-KW"/>
</dbReference>
<evidence type="ECO:0000256" key="1">
    <source>
        <dbReference type="ARBA" id="ARBA00022801"/>
    </source>
</evidence>
<comment type="caution">
    <text evidence="5">The sequence shown here is derived from an EMBL/GenBank/DDBJ whole genome shotgun (WGS) entry which is preliminary data.</text>
</comment>
<feature type="binding site" evidence="2">
    <location>
        <position position="173"/>
    </location>
    <ligand>
        <name>Mn(2+)</name>
        <dbReference type="ChEBI" id="CHEBI:29035"/>
        <label>1</label>
    </ligand>
</feature>
<dbReference type="PANTHER" id="PTHR11014:SF63">
    <property type="entry name" value="METALLOPEPTIDASE, PUTATIVE (AFU_ORTHOLOGUE AFUA_6G09600)-RELATED"/>
    <property type="match status" value="1"/>
</dbReference>
<dbReference type="GO" id="GO:0047980">
    <property type="term" value="F:hippurate hydrolase activity"/>
    <property type="evidence" value="ECO:0007669"/>
    <property type="project" value="UniProtKB-EC"/>
</dbReference>
<dbReference type="InterPro" id="IPR002933">
    <property type="entry name" value="Peptidase_M20"/>
</dbReference>
<feature type="binding site" evidence="2">
    <location>
        <position position="386"/>
    </location>
    <ligand>
        <name>Mn(2+)</name>
        <dbReference type="ChEBI" id="CHEBI:29035"/>
        <label>2</label>
    </ligand>
</feature>
<organism evidence="5 6">
    <name type="scientific">Halosaccharopolyspora lacisalsi</name>
    <dbReference type="NCBI Taxonomy" id="1000566"/>
    <lineage>
        <taxon>Bacteria</taxon>
        <taxon>Bacillati</taxon>
        <taxon>Actinomycetota</taxon>
        <taxon>Actinomycetes</taxon>
        <taxon>Pseudonocardiales</taxon>
        <taxon>Pseudonocardiaceae</taxon>
        <taxon>Halosaccharopolyspora</taxon>
    </lineage>
</organism>